<evidence type="ECO:0000259" key="8">
    <source>
        <dbReference type="Pfam" id="PF04824"/>
    </source>
</evidence>
<evidence type="ECO:0000256" key="6">
    <source>
        <dbReference type="ARBA" id="ARBA00023242"/>
    </source>
</evidence>
<gene>
    <name evidence="10" type="primary">Rad21l1</name>
    <name evidence="10" type="ORF">CEYCYA_R10389</name>
</gene>
<feature type="non-terminal residue" evidence="10">
    <location>
        <position position="614"/>
    </location>
</feature>
<dbReference type="InterPro" id="IPR049589">
    <property type="entry name" value="NXP1_M-like"/>
</dbReference>
<evidence type="ECO:0000313" key="10">
    <source>
        <dbReference type="EMBL" id="NXY81387.1"/>
    </source>
</evidence>
<dbReference type="InterPro" id="IPR006910">
    <property type="entry name" value="Rad21_Rec8_N"/>
</dbReference>
<dbReference type="PANTHER" id="PTHR12585">
    <property type="entry name" value="SCC1 / RAD21 FAMILY MEMBER"/>
    <property type="match status" value="1"/>
</dbReference>
<keyword evidence="5" id="KW-0159">Chromosome partition</keyword>
<evidence type="ECO:0000256" key="2">
    <source>
        <dbReference type="ARBA" id="ARBA00004286"/>
    </source>
</evidence>
<dbReference type="InterPro" id="IPR036390">
    <property type="entry name" value="WH_DNA-bd_sf"/>
</dbReference>
<proteinExistence type="inferred from homology"/>
<evidence type="ECO:0000259" key="9">
    <source>
        <dbReference type="Pfam" id="PF04825"/>
    </source>
</evidence>
<dbReference type="GO" id="GO:0003682">
    <property type="term" value="F:chromatin binding"/>
    <property type="evidence" value="ECO:0007669"/>
    <property type="project" value="TreeGrafter"/>
</dbReference>
<dbReference type="GO" id="GO:0030893">
    <property type="term" value="C:meiotic cohesin complex"/>
    <property type="evidence" value="ECO:0007669"/>
    <property type="project" value="TreeGrafter"/>
</dbReference>
<dbReference type="GO" id="GO:0005634">
    <property type="term" value="C:nucleus"/>
    <property type="evidence" value="ECO:0007669"/>
    <property type="project" value="UniProtKB-SubCell"/>
</dbReference>
<evidence type="ECO:0000313" key="11">
    <source>
        <dbReference type="Proteomes" id="UP000586704"/>
    </source>
</evidence>
<dbReference type="Gene3D" id="1.10.10.580">
    <property type="entry name" value="Structural maintenance of chromosome 1. Chain E"/>
    <property type="match status" value="1"/>
</dbReference>
<dbReference type="SUPFAM" id="SSF46785">
    <property type="entry name" value="Winged helix' DNA-binding domain"/>
    <property type="match status" value="1"/>
</dbReference>
<dbReference type="GO" id="GO:1990414">
    <property type="term" value="P:replication-born double-strand break repair via sister chromatid exchange"/>
    <property type="evidence" value="ECO:0007669"/>
    <property type="project" value="TreeGrafter"/>
</dbReference>
<sequence length="614" mass="69321">MFYMQLLVSKKGPLAKIWLAAHWEKKLTKAHVFECNLERTVEKLISPKFTVALRTSGHLLLGVVRIYYRKAKYLLADCSEALTKMRTAFRPGLVDLPEESFEAAYQAITLPEEFHDFETPLPDLNAIDVAEHFTLNQSRAEDITFTEENESNTLLCHRDFEGQPEALRKNSFFDGSISTSNNSLLVPDPNSASMSGHKSVLQENFYSLENDCFGDEEDAADMIEILLRDEQNGLEKDILEEEKEEEYPLSPELVPDNTMNCEFAANGADTTLKDTSHQLDETVLWLKEEEGFVLQPVVDTADTQQNKTKRKRKLHVDVIKELSCKAIYNQLQECPDILLTLELAPPTKKTMVWKEWGGGENLLAGFAQPVGHPLLETVPLGSSGRLGQLGIGGRRSWEELQPDPGLHCGQNSNKMKLQLFRVACFKNLNSGLLYLIHSSYPSLCAEVLEANKCKHLFLQLFAKCFKSHGFKELVHSETEEKTGSDSLMLMSEDSRQEPEDNSSETRVSSFHQFERPPCPLISRDKEPVRIGKDSEEIKWSKRALHLLKTLQVLELRPGVNSTSFLELSRKSSRKEAAAKFHALLVLKKQLVLELGQNMPFGDITATPGPLFPEI</sequence>
<evidence type="ECO:0000256" key="1">
    <source>
        <dbReference type="ARBA" id="ARBA00004123"/>
    </source>
</evidence>
<dbReference type="Proteomes" id="UP000586704">
    <property type="component" value="Unassembled WGS sequence"/>
</dbReference>
<dbReference type="InterPro" id="IPR039781">
    <property type="entry name" value="Rad21/Rec8-like"/>
</dbReference>
<feature type="domain" description="Rad21/Rec8-like protein C-terminal eukaryotic" evidence="8">
    <location>
        <begin position="559"/>
        <end position="609"/>
    </location>
</feature>
<dbReference type="InterPro" id="IPR023093">
    <property type="entry name" value="ScpA-like_C"/>
</dbReference>
<dbReference type="CDD" id="cd21792">
    <property type="entry name" value="Rad21_Rec8_M_NXP1-like"/>
    <property type="match status" value="1"/>
</dbReference>
<dbReference type="Pfam" id="PF04825">
    <property type="entry name" value="Rad21_Rec8_N"/>
    <property type="match status" value="1"/>
</dbReference>
<dbReference type="EMBL" id="VYZU01005068">
    <property type="protein sequence ID" value="NXY81387.1"/>
    <property type="molecule type" value="Genomic_DNA"/>
</dbReference>
<evidence type="ECO:0000256" key="4">
    <source>
        <dbReference type="ARBA" id="ARBA00022454"/>
    </source>
</evidence>
<evidence type="ECO:0000256" key="7">
    <source>
        <dbReference type="SAM" id="MobiDB-lite"/>
    </source>
</evidence>
<dbReference type="Pfam" id="PF04824">
    <property type="entry name" value="Rad21_Rec8"/>
    <property type="match status" value="1"/>
</dbReference>
<comment type="caution">
    <text evidence="10">The sequence shown here is derived from an EMBL/GenBank/DDBJ whole genome shotgun (WGS) entry which is preliminary data.</text>
</comment>
<organism evidence="10 11">
    <name type="scientific">Ceyx cyanopectus</name>
    <name type="common">Indigo-banded kingfisher</name>
    <dbReference type="NCBI Taxonomy" id="390723"/>
    <lineage>
        <taxon>Eukaryota</taxon>
        <taxon>Metazoa</taxon>
        <taxon>Chordata</taxon>
        <taxon>Craniata</taxon>
        <taxon>Vertebrata</taxon>
        <taxon>Euteleostomi</taxon>
        <taxon>Archelosauria</taxon>
        <taxon>Archosauria</taxon>
        <taxon>Dinosauria</taxon>
        <taxon>Saurischia</taxon>
        <taxon>Theropoda</taxon>
        <taxon>Coelurosauria</taxon>
        <taxon>Aves</taxon>
        <taxon>Neognathae</taxon>
        <taxon>Neoaves</taxon>
        <taxon>Telluraves</taxon>
        <taxon>Coraciimorphae</taxon>
        <taxon>Coraciiformes</taxon>
        <taxon>Alcedinidae</taxon>
        <taxon>Ceyx</taxon>
    </lineage>
</organism>
<dbReference type="GO" id="GO:0007062">
    <property type="term" value="P:sister chromatid cohesion"/>
    <property type="evidence" value="ECO:0007669"/>
    <property type="project" value="InterPro"/>
</dbReference>
<dbReference type="PANTHER" id="PTHR12585:SF19">
    <property type="entry name" value="DOUBLE-STRAND-BREAK REPAIR PROTEIN RAD21-LIKE PROTEIN 1"/>
    <property type="match status" value="1"/>
</dbReference>
<evidence type="ECO:0000256" key="5">
    <source>
        <dbReference type="ARBA" id="ARBA00022829"/>
    </source>
</evidence>
<feature type="domain" description="Rad21/Rec8-like protein N-terminal" evidence="9">
    <location>
        <begin position="1"/>
        <end position="100"/>
    </location>
</feature>
<keyword evidence="11" id="KW-1185">Reference proteome</keyword>
<dbReference type="OrthoDB" id="10071381at2759"/>
<keyword evidence="4" id="KW-0158">Chromosome</keyword>
<reference evidence="10 11" key="1">
    <citation type="submission" date="2020-02" db="EMBL/GenBank/DDBJ databases">
        <title>Bird 10,000 Genomes (B10K) Project - Family phase.</title>
        <authorList>
            <person name="Zhang G."/>
        </authorList>
    </citation>
    <scope>NUCLEOTIDE SEQUENCE [LARGE SCALE GENOMIC DNA]</scope>
    <source>
        <strain evidence="10">B10K-DU-013-51</strain>
        <tissue evidence="10">Mixed tissue sample</tissue>
    </source>
</reference>
<protein>
    <submittedName>
        <fullName evidence="10">RD21L protein</fullName>
    </submittedName>
</protein>
<dbReference type="GO" id="GO:0007059">
    <property type="term" value="P:chromosome segregation"/>
    <property type="evidence" value="ECO:0007669"/>
    <property type="project" value="UniProtKB-KW"/>
</dbReference>
<accession>A0A7L4MUE2</accession>
<dbReference type="AlphaFoldDB" id="A0A7L4MUE2"/>
<name>A0A7L4MUE2_9AVES</name>
<evidence type="ECO:0000256" key="3">
    <source>
        <dbReference type="ARBA" id="ARBA00009870"/>
    </source>
</evidence>
<keyword evidence="6" id="KW-0539">Nucleus</keyword>
<feature type="region of interest" description="Disordered" evidence="7">
    <location>
        <begin position="481"/>
        <end position="510"/>
    </location>
</feature>
<dbReference type="InterPro" id="IPR006909">
    <property type="entry name" value="Rad21/Rec8_C_eu"/>
</dbReference>
<comment type="subcellular location">
    <subcellularLocation>
        <location evidence="2">Chromosome</location>
    </subcellularLocation>
    <subcellularLocation>
        <location evidence="1">Nucleus</location>
    </subcellularLocation>
</comment>
<feature type="non-terminal residue" evidence="10">
    <location>
        <position position="1"/>
    </location>
</feature>
<comment type="similarity">
    <text evidence="3">Belongs to the rad21 family.</text>
</comment>